<evidence type="ECO:0000313" key="2">
    <source>
        <dbReference type="EMBL" id="CAK9022589.1"/>
    </source>
</evidence>
<keyword evidence="3" id="KW-1185">Reference proteome</keyword>
<name>A0ABP0K708_9DINO</name>
<evidence type="ECO:0000313" key="3">
    <source>
        <dbReference type="Proteomes" id="UP001642464"/>
    </source>
</evidence>
<gene>
    <name evidence="2" type="ORF">SCF082_LOCUS15852</name>
</gene>
<evidence type="ECO:0008006" key="4">
    <source>
        <dbReference type="Google" id="ProtNLM"/>
    </source>
</evidence>
<sequence length="599" mass="65581">MYAKVQRQNLDVLRLFASCGNDCNVEKLEKAEVFDELQPLVEELQWSLEAQEQKLEELLTTERRPKLRPSSARPAAPRTGDDAERTGLQSHCWQVGEKSSNFWTPGGWEGVSRVGEALWRTCTKLAVAKEEKRTEAAHEALLKLRSVAAGGAVGAPETRAPVEGTRSWAMSPGVAVQRAKASDLLLKALKKSSEPRRAEKLLELERELRRLLVHSYQALSPKELRFVAEAKLQCELSFFQRAGYLEVYHKIGMQNTTSDGFGARTIALGTWRPDLRRAQKRRLKLGVEKKGRPYWPGATVVSLAGLVSLTRPRTFTLQRGPRPARTPRGVRQPGDSGPRTPRVAVLIDGDHMGPPWFEAILEAASALGSVEASCSLTGVGGRDQAEESEDGWRLKCHEALVRDACDVAAMRRFWGSTSGIAVAEDAEVLAGDVSGGSEAREDTTGDDDPNDVAIMKAADAIASSAPETIIAIASTDTDFLDYHLQLKEQGVHSLALVPYASDEKRCEVADVPVLRFRPPQSPTPGFADAFEEYFGRAYDEEEADAVYATVGQGAPSAVRSAEDSLRLYPWSLGAFEALPFLPTGRPLGALRLNFYEEGG</sequence>
<feature type="region of interest" description="Disordered" evidence="1">
    <location>
        <begin position="317"/>
        <end position="340"/>
    </location>
</feature>
<feature type="region of interest" description="Disordered" evidence="1">
    <location>
        <begin position="58"/>
        <end position="86"/>
    </location>
</feature>
<proteinExistence type="predicted"/>
<organism evidence="2 3">
    <name type="scientific">Durusdinium trenchii</name>
    <dbReference type="NCBI Taxonomy" id="1381693"/>
    <lineage>
        <taxon>Eukaryota</taxon>
        <taxon>Sar</taxon>
        <taxon>Alveolata</taxon>
        <taxon>Dinophyceae</taxon>
        <taxon>Suessiales</taxon>
        <taxon>Symbiodiniaceae</taxon>
        <taxon>Durusdinium</taxon>
    </lineage>
</organism>
<reference evidence="2 3" key="1">
    <citation type="submission" date="2024-02" db="EMBL/GenBank/DDBJ databases">
        <authorList>
            <person name="Chen Y."/>
            <person name="Shah S."/>
            <person name="Dougan E. K."/>
            <person name="Thang M."/>
            <person name="Chan C."/>
        </authorList>
    </citation>
    <scope>NUCLEOTIDE SEQUENCE [LARGE SCALE GENOMIC DNA]</scope>
</reference>
<protein>
    <recommendedName>
        <fullName evidence="4">NYN domain-containing protein</fullName>
    </recommendedName>
</protein>
<dbReference type="EMBL" id="CAXAMM010010202">
    <property type="protein sequence ID" value="CAK9022589.1"/>
    <property type="molecule type" value="Genomic_DNA"/>
</dbReference>
<feature type="non-terminal residue" evidence="2">
    <location>
        <position position="599"/>
    </location>
</feature>
<accession>A0ABP0K708</accession>
<comment type="caution">
    <text evidence="2">The sequence shown here is derived from an EMBL/GenBank/DDBJ whole genome shotgun (WGS) entry which is preliminary data.</text>
</comment>
<evidence type="ECO:0000256" key="1">
    <source>
        <dbReference type="SAM" id="MobiDB-lite"/>
    </source>
</evidence>
<dbReference type="Proteomes" id="UP001642464">
    <property type="component" value="Unassembled WGS sequence"/>
</dbReference>